<dbReference type="NCBIfam" id="TIGR01494">
    <property type="entry name" value="ATPase_P-type"/>
    <property type="match status" value="2"/>
</dbReference>
<keyword evidence="16" id="KW-1185">Reference proteome</keyword>
<dbReference type="GO" id="GO:1902600">
    <property type="term" value="P:proton transmembrane transport"/>
    <property type="evidence" value="ECO:0007669"/>
    <property type="project" value="TreeGrafter"/>
</dbReference>
<dbReference type="SUPFAM" id="SSF56784">
    <property type="entry name" value="HAD-like"/>
    <property type="match status" value="1"/>
</dbReference>
<dbReference type="Proteomes" id="UP000235388">
    <property type="component" value="Unassembled WGS sequence"/>
</dbReference>
<keyword evidence="8 11" id="KW-0472">Membrane</keyword>
<dbReference type="Gene3D" id="3.40.50.1000">
    <property type="entry name" value="HAD superfamily/HAD-like"/>
    <property type="match status" value="1"/>
</dbReference>
<dbReference type="SUPFAM" id="SSF81653">
    <property type="entry name" value="Calcium ATPase, transduction domain A"/>
    <property type="match status" value="1"/>
</dbReference>
<dbReference type="InterPro" id="IPR044492">
    <property type="entry name" value="P_typ_ATPase_HD_dom"/>
</dbReference>
<keyword evidence="3 11" id="KW-0812">Transmembrane</keyword>
<evidence type="ECO:0000256" key="12">
    <source>
        <dbReference type="SAM" id="SignalP"/>
    </source>
</evidence>
<evidence type="ECO:0000313" key="16">
    <source>
        <dbReference type="Proteomes" id="UP000235388"/>
    </source>
</evidence>
<gene>
    <name evidence="15" type="ORF">PCANC_01965</name>
</gene>
<feature type="signal peptide" evidence="12">
    <location>
        <begin position="1"/>
        <end position="25"/>
    </location>
</feature>
<evidence type="ECO:0000256" key="5">
    <source>
        <dbReference type="ARBA" id="ARBA00022840"/>
    </source>
</evidence>
<evidence type="ECO:0000256" key="4">
    <source>
        <dbReference type="ARBA" id="ARBA00022741"/>
    </source>
</evidence>
<keyword evidence="9" id="KW-0175">Coiled coil</keyword>
<evidence type="ECO:0000256" key="8">
    <source>
        <dbReference type="ARBA" id="ARBA00023136"/>
    </source>
</evidence>
<dbReference type="AlphaFoldDB" id="A0A2N5W4G5"/>
<evidence type="ECO:0000256" key="1">
    <source>
        <dbReference type="ARBA" id="ARBA00004651"/>
    </source>
</evidence>
<dbReference type="InterPro" id="IPR036412">
    <property type="entry name" value="HAD-like_sf"/>
</dbReference>
<feature type="compositionally biased region" description="Polar residues" evidence="10">
    <location>
        <begin position="1222"/>
        <end position="1234"/>
    </location>
</feature>
<comment type="caution">
    <text evidence="15">The sequence shown here is derived from an EMBL/GenBank/DDBJ whole genome shotgun (WGS) entry which is preliminary data.</text>
</comment>
<sequence length="1234" mass="136072">MGIRMRRAKSLIRLLVLRCARPSEAHYPHQTLDPQCCCRTLPPIPPASRVHPIQFIQDLKQASNPGFLHYLIGQQPLSAISRIESIDSLQIDAFLRLAFHSQATSTHETLPPQCQLSRPSKKLEWTSQMIGTPTRRTHIQLVESHSPTPSHPQTTPGGRDLGLRRELTQDEKQLANAGYEELESKMKATELKGVSADISEHKLSPQQLTPPKKKSALRKYFDALLSLFNVLLILAGILEYVLLAIDFENNKANEYLGAILIAVAFLNAFIEWYQGQKADAILASFLSMMPPSCKIVRGGEISSIPAQELVKGDVVFIKMGDKVPADLVLFSASDVKVDNSSLTGESEPQERAVLLEGDPVRPVEARNLLFNSTLVVSGEGFGIVVRTGDHTFIGQIAGLTGGEADNKSPLAQEIDDFVKIISFIAIVTAIIFFGVGIGTTYKGKIAATVTFAVSVLVAWVPEGLPATVTLLLSIAAKRMAKAKVLVKDLQGVETLGALTMLATDKTGTLTRNQMTVTAMWTNLKMSSAFESHNDEAEVQHFKKEDLGVREILDICTLCSKVKFDKMDIPFEQREILGDATESGLTRFAGKNLEFDQVREKHPETYSIPFNSTAKWALVVVQKPHANGDLTLYLKGAPERVLDRCSHALVNGESVPITEQFKTQYGEAYQYMASRGHRVIACAQLLLPSAQFPRDFEFSKKDDNCPTQNLCFVGLVSLEDPPKHGVREAIGQLRSAGIKVVMVTGDHPLTAEAIARKINLVIGHTKESLAKATGRPVDEIHEDEVDAVVVHGDAIDSLQGWEWDTILNKTEIVFARTSPKHKLEIVKRAQALGHIVGVTGDGVNDSPALKKADLGIAMNISGSDVSKEAANMILLDDNFASVVDGVREGRLIFTNLKRSIQYTVTHSVPEVIPQLLYVIVPIPLPLSAILILVIDLGFELFAALSFAWDCPESSEVLMTTMPRKPVTDRTIMQLKKKALRRTRTNQMDVEAGNEKTQSRVGKAVHNVVDTVKKPFSKWWWDDLLEKSDGEALVDGSLLSYSYLQAGMIETVGCMMAYFVIFNYNHFTPRDLQIAQKAGIYFTDKSPPYTNLSGRVIDSTDQTEALAQAQGMFYMSIFLMQCFNMFAVKAKLKFPFGKAAIGNKWNFVGALAGAVLAAFIIYVPPLRTVFGASHRILPLFWLIPIGFGFVILLWASGRVLFLRKKLLSASVKPPKGLNMHPTKRTMSIRSTSAKHQ</sequence>
<dbReference type="InterPro" id="IPR023214">
    <property type="entry name" value="HAD_sf"/>
</dbReference>
<feature type="transmembrane region" description="Helical" evidence="11">
    <location>
        <begin position="445"/>
        <end position="472"/>
    </location>
</feature>
<keyword evidence="5" id="KW-0067">ATP-binding</keyword>
<dbReference type="PANTHER" id="PTHR43294:SF21">
    <property type="entry name" value="CATION TRANSPORTING ATPASE"/>
    <property type="match status" value="1"/>
</dbReference>
<dbReference type="Pfam" id="PF00122">
    <property type="entry name" value="E1-E2_ATPase"/>
    <property type="match status" value="1"/>
</dbReference>
<dbReference type="Gene3D" id="3.40.1110.10">
    <property type="entry name" value="Calcium-transporting ATPase, cytoplasmic domain N"/>
    <property type="match status" value="1"/>
</dbReference>
<comment type="subcellular location">
    <subcellularLocation>
        <location evidence="1">Cell membrane</location>
        <topology evidence="1">Multi-pass membrane protein</topology>
    </subcellularLocation>
</comment>
<dbReference type="PANTHER" id="PTHR43294">
    <property type="entry name" value="SODIUM/POTASSIUM-TRANSPORTING ATPASE SUBUNIT ALPHA"/>
    <property type="match status" value="1"/>
</dbReference>
<dbReference type="InterPro" id="IPR023299">
    <property type="entry name" value="ATPase_P-typ_cyto_dom_N"/>
</dbReference>
<feature type="transmembrane region" description="Helical" evidence="11">
    <location>
        <begin position="914"/>
        <end position="947"/>
    </location>
</feature>
<dbReference type="GO" id="GO:1990573">
    <property type="term" value="P:potassium ion import across plasma membrane"/>
    <property type="evidence" value="ECO:0007669"/>
    <property type="project" value="TreeGrafter"/>
</dbReference>
<dbReference type="InterPro" id="IPR023298">
    <property type="entry name" value="ATPase_P-typ_TM_dom_sf"/>
</dbReference>
<dbReference type="OrthoDB" id="158672at2759"/>
<dbReference type="GO" id="GO:0006883">
    <property type="term" value="P:intracellular sodium ion homeostasis"/>
    <property type="evidence" value="ECO:0007669"/>
    <property type="project" value="TreeGrafter"/>
</dbReference>
<dbReference type="SFLD" id="SFLDS00003">
    <property type="entry name" value="Haloacid_Dehalogenase"/>
    <property type="match status" value="1"/>
</dbReference>
<dbReference type="GO" id="GO:0005524">
    <property type="term" value="F:ATP binding"/>
    <property type="evidence" value="ECO:0007669"/>
    <property type="project" value="UniProtKB-KW"/>
</dbReference>
<dbReference type="Gene3D" id="2.70.150.10">
    <property type="entry name" value="Calcium-transporting ATPase, cytoplasmic transduction domain A"/>
    <property type="match status" value="1"/>
</dbReference>
<feature type="transmembrane region" description="Helical" evidence="11">
    <location>
        <begin position="417"/>
        <end position="439"/>
    </location>
</feature>
<keyword evidence="12" id="KW-0732">Signal</keyword>
<evidence type="ECO:0000256" key="6">
    <source>
        <dbReference type="ARBA" id="ARBA00022967"/>
    </source>
</evidence>
<dbReference type="STRING" id="200324.A0A2N5W4G5"/>
<feature type="domain" description="Cation-transporting P-type ATPase C-terminal" evidence="14">
    <location>
        <begin position="1026"/>
        <end position="1194"/>
    </location>
</feature>
<evidence type="ECO:0000256" key="9">
    <source>
        <dbReference type="SAM" id="Coils"/>
    </source>
</evidence>
<reference evidence="15 16" key="1">
    <citation type="submission" date="2017-11" db="EMBL/GenBank/DDBJ databases">
        <title>De novo assembly and phasing of dikaryotic genomes from two isolates of Puccinia coronata f. sp. avenae, the causal agent of oat crown rust.</title>
        <authorList>
            <person name="Miller M.E."/>
            <person name="Zhang Y."/>
            <person name="Omidvar V."/>
            <person name="Sperschneider J."/>
            <person name="Schwessinger B."/>
            <person name="Raley C."/>
            <person name="Palmer J.M."/>
            <person name="Garnica D."/>
            <person name="Upadhyaya N."/>
            <person name="Rathjen J."/>
            <person name="Taylor J.M."/>
            <person name="Park R.F."/>
            <person name="Dodds P.N."/>
            <person name="Hirsch C.D."/>
            <person name="Kianian S.F."/>
            <person name="Figueroa M."/>
        </authorList>
    </citation>
    <scope>NUCLEOTIDE SEQUENCE [LARGE SCALE GENOMIC DNA]</scope>
    <source>
        <strain evidence="15">12NC29</strain>
    </source>
</reference>
<dbReference type="GO" id="GO:0005886">
    <property type="term" value="C:plasma membrane"/>
    <property type="evidence" value="ECO:0007669"/>
    <property type="project" value="UniProtKB-SubCell"/>
</dbReference>
<keyword evidence="6" id="KW-1278">Translocase</keyword>
<dbReference type="FunFam" id="3.40.50.1000:FF:000083">
    <property type="entry name" value="Sodium/potassium-transporting ATPase subunit alpha"/>
    <property type="match status" value="1"/>
</dbReference>
<dbReference type="GO" id="GO:0005391">
    <property type="term" value="F:P-type sodium:potassium-exchanging transporter activity"/>
    <property type="evidence" value="ECO:0007669"/>
    <property type="project" value="TreeGrafter"/>
</dbReference>
<evidence type="ECO:0000313" key="15">
    <source>
        <dbReference type="EMBL" id="PLW57121.1"/>
    </source>
</evidence>
<dbReference type="SUPFAM" id="SSF81665">
    <property type="entry name" value="Calcium ATPase, transmembrane domain M"/>
    <property type="match status" value="2"/>
</dbReference>
<dbReference type="PRINTS" id="PR00121">
    <property type="entry name" value="NAKATPASE"/>
</dbReference>
<dbReference type="EMBL" id="PGCJ01000014">
    <property type="protein sequence ID" value="PLW57121.1"/>
    <property type="molecule type" value="Genomic_DNA"/>
</dbReference>
<feature type="coiled-coil region" evidence="9">
    <location>
        <begin position="165"/>
        <end position="192"/>
    </location>
</feature>
<feature type="transmembrane region" description="Helical" evidence="11">
    <location>
        <begin position="220"/>
        <end position="243"/>
    </location>
</feature>
<dbReference type="InterPro" id="IPR050510">
    <property type="entry name" value="Cation_transp_ATPase_P-type"/>
</dbReference>
<dbReference type="SUPFAM" id="SSF81660">
    <property type="entry name" value="Metal cation-transporting ATPase, ATP-binding domain N"/>
    <property type="match status" value="1"/>
</dbReference>
<dbReference type="InterPro" id="IPR006068">
    <property type="entry name" value="ATPase_P-typ_cation-transptr_C"/>
</dbReference>
<dbReference type="GO" id="GO:0030007">
    <property type="term" value="P:intracellular potassium ion homeostasis"/>
    <property type="evidence" value="ECO:0007669"/>
    <property type="project" value="TreeGrafter"/>
</dbReference>
<dbReference type="SFLD" id="SFLDG00002">
    <property type="entry name" value="C1.7:_P-type_atpase_like"/>
    <property type="match status" value="1"/>
</dbReference>
<dbReference type="InterPro" id="IPR059000">
    <property type="entry name" value="ATPase_P-type_domA"/>
</dbReference>
<keyword evidence="2" id="KW-1003">Cell membrane</keyword>
<evidence type="ECO:0000256" key="7">
    <source>
        <dbReference type="ARBA" id="ARBA00022989"/>
    </source>
</evidence>
<feature type="domain" description="P-type ATPase A" evidence="13">
    <location>
        <begin position="288"/>
        <end position="399"/>
    </location>
</feature>
<dbReference type="PROSITE" id="PS00154">
    <property type="entry name" value="ATPASE_E1_E2"/>
    <property type="match status" value="1"/>
</dbReference>
<dbReference type="GO" id="GO:0016887">
    <property type="term" value="F:ATP hydrolysis activity"/>
    <property type="evidence" value="ECO:0007669"/>
    <property type="project" value="InterPro"/>
</dbReference>
<dbReference type="InterPro" id="IPR001757">
    <property type="entry name" value="P_typ_ATPase"/>
</dbReference>
<feature type="region of interest" description="Disordered" evidence="10">
    <location>
        <begin position="1213"/>
        <end position="1234"/>
    </location>
</feature>
<dbReference type="FunFam" id="3.40.1110.10:FF:000061">
    <property type="entry name" value="Potassium-transporting ATPase alpha chain 1"/>
    <property type="match status" value="1"/>
</dbReference>
<evidence type="ECO:0000256" key="3">
    <source>
        <dbReference type="ARBA" id="ARBA00022692"/>
    </source>
</evidence>
<dbReference type="PRINTS" id="PR00119">
    <property type="entry name" value="CATATPASE"/>
</dbReference>
<dbReference type="InterPro" id="IPR018303">
    <property type="entry name" value="ATPase_P-typ_P_site"/>
</dbReference>
<accession>A0A2N5W4G5</accession>
<dbReference type="Pfam" id="PF13246">
    <property type="entry name" value="Cation_ATPase"/>
    <property type="match status" value="1"/>
</dbReference>
<evidence type="ECO:0000259" key="13">
    <source>
        <dbReference type="Pfam" id="PF00122"/>
    </source>
</evidence>
<proteinExistence type="predicted"/>
<dbReference type="InterPro" id="IPR008250">
    <property type="entry name" value="ATPase_P-typ_transduc_dom_A_sf"/>
</dbReference>
<feature type="transmembrane region" description="Helical" evidence="11">
    <location>
        <begin position="1142"/>
        <end position="1162"/>
    </location>
</feature>
<protein>
    <submittedName>
        <fullName evidence="15">Uncharacterized protein</fullName>
    </submittedName>
</protein>
<name>A0A2N5W4G5_9BASI</name>
<dbReference type="Pfam" id="PF00689">
    <property type="entry name" value="Cation_ATPase_C"/>
    <property type="match status" value="1"/>
</dbReference>
<evidence type="ECO:0000256" key="10">
    <source>
        <dbReference type="SAM" id="MobiDB-lite"/>
    </source>
</evidence>
<evidence type="ECO:0000256" key="11">
    <source>
        <dbReference type="SAM" id="Phobius"/>
    </source>
</evidence>
<feature type="transmembrane region" description="Helical" evidence="11">
    <location>
        <begin position="1174"/>
        <end position="1193"/>
    </location>
</feature>
<keyword evidence="4" id="KW-0547">Nucleotide-binding</keyword>
<keyword evidence="7 11" id="KW-1133">Transmembrane helix</keyword>
<feature type="chain" id="PRO_5014678809" evidence="12">
    <location>
        <begin position="26"/>
        <end position="1234"/>
    </location>
</feature>
<dbReference type="SFLD" id="SFLDF00027">
    <property type="entry name" value="p-type_atpase"/>
    <property type="match status" value="1"/>
</dbReference>
<dbReference type="GO" id="GO:0036376">
    <property type="term" value="P:sodium ion export across plasma membrane"/>
    <property type="evidence" value="ECO:0007669"/>
    <property type="project" value="TreeGrafter"/>
</dbReference>
<feature type="transmembrane region" description="Helical" evidence="11">
    <location>
        <begin position="255"/>
        <end position="273"/>
    </location>
</feature>
<organism evidence="15 16">
    <name type="scientific">Puccinia coronata f. sp. avenae</name>
    <dbReference type="NCBI Taxonomy" id="200324"/>
    <lineage>
        <taxon>Eukaryota</taxon>
        <taxon>Fungi</taxon>
        <taxon>Dikarya</taxon>
        <taxon>Basidiomycota</taxon>
        <taxon>Pucciniomycotina</taxon>
        <taxon>Pucciniomycetes</taxon>
        <taxon>Pucciniales</taxon>
        <taxon>Pucciniaceae</taxon>
        <taxon>Puccinia</taxon>
    </lineage>
</organism>
<evidence type="ECO:0000259" key="14">
    <source>
        <dbReference type="Pfam" id="PF00689"/>
    </source>
</evidence>
<evidence type="ECO:0000256" key="2">
    <source>
        <dbReference type="ARBA" id="ARBA00022475"/>
    </source>
</evidence>
<dbReference type="Gene3D" id="1.20.1110.10">
    <property type="entry name" value="Calcium-transporting ATPase, transmembrane domain"/>
    <property type="match status" value="2"/>
</dbReference>